<keyword evidence="6 8" id="KW-0472">Membrane</keyword>
<dbReference type="RefSeq" id="WP_186856642.1">
    <property type="nucleotide sequence ID" value="NZ_JACOON010000001.1"/>
</dbReference>
<keyword evidence="5 8" id="KW-1133">Transmembrane helix</keyword>
<feature type="transmembrane region" description="Helical" evidence="8">
    <location>
        <begin position="315"/>
        <end position="333"/>
    </location>
</feature>
<dbReference type="Proteomes" id="UP000606889">
    <property type="component" value="Unassembled WGS sequence"/>
</dbReference>
<dbReference type="Pfam" id="PF09594">
    <property type="entry name" value="GT87"/>
    <property type="match status" value="1"/>
</dbReference>
<feature type="transmembrane region" description="Helical" evidence="8">
    <location>
        <begin position="978"/>
        <end position="997"/>
    </location>
</feature>
<evidence type="ECO:0000256" key="3">
    <source>
        <dbReference type="ARBA" id="ARBA00022679"/>
    </source>
</evidence>
<dbReference type="Pfam" id="PF13231">
    <property type="entry name" value="PMT_2"/>
    <property type="match status" value="1"/>
</dbReference>
<keyword evidence="12" id="KW-1185">Reference proteome</keyword>
<evidence type="ECO:0000256" key="5">
    <source>
        <dbReference type="ARBA" id="ARBA00022989"/>
    </source>
</evidence>
<feature type="transmembrane region" description="Helical" evidence="8">
    <location>
        <begin position="479"/>
        <end position="499"/>
    </location>
</feature>
<feature type="transmembrane region" description="Helical" evidence="8">
    <location>
        <begin position="1003"/>
        <end position="1022"/>
    </location>
</feature>
<organism evidence="11 12">
    <name type="scientific">Christensenella tenuis</name>
    <dbReference type="NCBI Taxonomy" id="2763033"/>
    <lineage>
        <taxon>Bacteria</taxon>
        <taxon>Bacillati</taxon>
        <taxon>Bacillota</taxon>
        <taxon>Clostridia</taxon>
        <taxon>Christensenellales</taxon>
        <taxon>Christensenellaceae</taxon>
        <taxon>Christensenella</taxon>
    </lineage>
</organism>
<feature type="transmembrane region" description="Helical" evidence="8">
    <location>
        <begin position="240"/>
        <end position="262"/>
    </location>
</feature>
<gene>
    <name evidence="11" type="ORF">H8S18_02060</name>
</gene>
<evidence type="ECO:0000259" key="9">
    <source>
        <dbReference type="Pfam" id="PF13231"/>
    </source>
</evidence>
<dbReference type="InterPro" id="IPR027005">
    <property type="entry name" value="PMT-like"/>
</dbReference>
<proteinExistence type="inferred from homology"/>
<feature type="transmembrane region" description="Helical" evidence="8">
    <location>
        <begin position="363"/>
        <end position="378"/>
    </location>
</feature>
<comment type="similarity">
    <text evidence="7">Belongs to the glycosyltransferase 87 family.</text>
</comment>
<feature type="transmembrane region" description="Helical" evidence="8">
    <location>
        <begin position="737"/>
        <end position="756"/>
    </location>
</feature>
<accession>A0ABR7EDL3</accession>
<feature type="transmembrane region" description="Helical" evidence="8">
    <location>
        <begin position="340"/>
        <end position="357"/>
    </location>
</feature>
<feature type="transmembrane region" description="Helical" evidence="8">
    <location>
        <begin position="1034"/>
        <end position="1053"/>
    </location>
</feature>
<sequence>MEAQNELIVWFTVLGVIFLFLVAYLYYGRKTRNPFEKPVSAGMMFAIFAVIAVLVRLALAYSMPGYVTDLDCFKAWANYSYTGGLENFYTSDFFADYPPVYIYVLYFFGFLQNTFSLSLGGPEFALMIHIPAICCDIVAAYVVYRLASQKFRPNTALLLSTLILLNPAVIFNSSIWGQVDIIITLMMVLVIYLLVKDRPIWASVAFIAAFLLKPQAIMIFPILAFVLIRNVIVSQNRKKDVLNLLISIGAMAGLFFLIPLPFAGNQEPLWLVKQFLSTVGQYDQASLNAFNLFAMLGQNFISSSQAVFLGLTADVWGFILIALVCGYSLFLYLKNPRKEFLFALAAFMIMGVFALGHGMHDRYLFPVPVLLLFAFIFMKDKRLIWPVVLTFIALLLNQSLSLYYYQVMIPLAWTVSVSAFSMGIFIYTGYVVTKLAFGSIREKTEDSDISAMETLKKPPAHLRLENFEEKKTLNKKDGLLMLAISAIYAVVAFTNLGTFQIPETPAQLESEPVIVEFSQAEPISTVEYYAGYGEAKLEFYYSEDGVTYAPVVLEKSGTTLSEIEHKFANMYKWQIYTTGVDAKYIKIVPLSGSLPILEVAFKDAQGNLLEPQNITPSSAQVLFDEQNLVPEESTYMTDFYFDEIYHVRTAYENIHGIEPYEITHPPLGKLILACGIQLFGMNPFGWRFMGTLTGVLMLPVLYIFAKMLFKKSKYAAVATILFAVDFMHFAQTRIGTIDSYSILWIMLMYLFMYQFTQSNFNRQKISKTLIPLALSGLFFGIGAATKWLCIYAGAGLAVIFCMTLYNRYKEYRFAKEKLLAHETGESPDPGGIPLYRSIVKKYRINVALILCWCVLFFIIVPAVIYIASYYPYTVVTQGEAYQFLVPGNLKEHHSIIGNQFYMLNYHSTLNPDHVHPFSSMWYSWPVDVRPVLFFNGHNDLNHTTSTLSTMGNPLIWWSGVVACIWLIIDSARGKHRHYGVTFTAIAALSQFMPWWFVTREVFIYHYFATVPFLIILIVYWLRNVERDFKYGKQFMWGFVIACVVMFAVFYPVITGIPFDTDYVTALRWLPSWPFYG</sequence>
<feature type="domain" description="Glycosyltransferase RgtA/B/C/D-like" evidence="9">
    <location>
        <begin position="664"/>
        <end position="800"/>
    </location>
</feature>
<evidence type="ECO:0000256" key="6">
    <source>
        <dbReference type="ARBA" id="ARBA00023136"/>
    </source>
</evidence>
<feature type="transmembrane region" description="Helical" evidence="8">
    <location>
        <begin position="383"/>
        <end position="405"/>
    </location>
</feature>
<evidence type="ECO:0000256" key="2">
    <source>
        <dbReference type="ARBA" id="ARBA00022475"/>
    </source>
</evidence>
<dbReference type="InterPro" id="IPR038731">
    <property type="entry name" value="RgtA/B/C-like"/>
</dbReference>
<evidence type="ECO:0000256" key="4">
    <source>
        <dbReference type="ARBA" id="ARBA00022692"/>
    </source>
</evidence>
<evidence type="ECO:0000313" key="11">
    <source>
        <dbReference type="EMBL" id="MBC5647124.1"/>
    </source>
</evidence>
<evidence type="ECO:0000259" key="10">
    <source>
        <dbReference type="Pfam" id="PF16192"/>
    </source>
</evidence>
<comment type="caution">
    <text evidence="11">The sequence shown here is derived from an EMBL/GenBank/DDBJ whole genome shotgun (WGS) entry which is preliminary data.</text>
</comment>
<dbReference type="InterPro" id="IPR018584">
    <property type="entry name" value="GT87"/>
</dbReference>
<protein>
    <submittedName>
        <fullName evidence="11">Glycosyltransferase family 39 protein</fullName>
    </submittedName>
</protein>
<keyword evidence="3" id="KW-0808">Transferase</keyword>
<evidence type="ECO:0000313" key="12">
    <source>
        <dbReference type="Proteomes" id="UP000606889"/>
    </source>
</evidence>
<feature type="transmembrane region" description="Helical" evidence="8">
    <location>
        <begin position="100"/>
        <end position="117"/>
    </location>
</feature>
<dbReference type="InterPro" id="IPR032421">
    <property type="entry name" value="PMT_4TMC"/>
</dbReference>
<dbReference type="PANTHER" id="PTHR10050">
    <property type="entry name" value="DOLICHYL-PHOSPHATE-MANNOSE--PROTEIN MANNOSYLTRANSFERASE"/>
    <property type="match status" value="1"/>
</dbReference>
<keyword evidence="4 8" id="KW-0812">Transmembrane</keyword>
<name>A0ABR7EDL3_9FIRM</name>
<feature type="domain" description="Protein O-mannosyl-transferase C-terminal four TM" evidence="10">
    <location>
        <begin position="897"/>
        <end position="1072"/>
    </location>
</feature>
<feature type="transmembrane region" description="Helical" evidence="8">
    <location>
        <begin position="684"/>
        <end position="705"/>
    </location>
</feature>
<feature type="transmembrane region" description="Helical" evidence="8">
    <location>
        <begin position="39"/>
        <end position="61"/>
    </location>
</feature>
<keyword evidence="2" id="KW-1003">Cell membrane</keyword>
<evidence type="ECO:0000256" key="1">
    <source>
        <dbReference type="ARBA" id="ARBA00004651"/>
    </source>
</evidence>
<evidence type="ECO:0000256" key="8">
    <source>
        <dbReference type="SAM" id="Phobius"/>
    </source>
</evidence>
<feature type="transmembrane region" description="Helical" evidence="8">
    <location>
        <begin position="7"/>
        <end position="27"/>
    </location>
</feature>
<dbReference type="Pfam" id="PF16192">
    <property type="entry name" value="PMT_4TMC"/>
    <property type="match status" value="1"/>
</dbReference>
<feature type="transmembrane region" description="Helical" evidence="8">
    <location>
        <begin position="954"/>
        <end position="971"/>
    </location>
</feature>
<feature type="transmembrane region" description="Helical" evidence="8">
    <location>
        <begin position="124"/>
        <end position="144"/>
    </location>
</feature>
<evidence type="ECO:0000256" key="7">
    <source>
        <dbReference type="ARBA" id="ARBA00024033"/>
    </source>
</evidence>
<reference evidence="11 12" key="1">
    <citation type="submission" date="2020-08" db="EMBL/GenBank/DDBJ databases">
        <title>Genome public.</title>
        <authorList>
            <person name="Liu C."/>
            <person name="Sun Q."/>
        </authorList>
    </citation>
    <scope>NUCLEOTIDE SEQUENCE [LARGE SCALE GENOMIC DNA]</scope>
    <source>
        <strain evidence="11 12">NSJ-35</strain>
    </source>
</reference>
<comment type="subcellular location">
    <subcellularLocation>
        <location evidence="1">Cell membrane</location>
        <topology evidence="1">Multi-pass membrane protein</topology>
    </subcellularLocation>
</comment>
<feature type="transmembrane region" description="Helical" evidence="8">
    <location>
        <begin position="846"/>
        <end position="867"/>
    </location>
</feature>
<dbReference type="EMBL" id="JACOON010000001">
    <property type="protein sequence ID" value="MBC5647124.1"/>
    <property type="molecule type" value="Genomic_DNA"/>
</dbReference>
<feature type="transmembrane region" description="Helical" evidence="8">
    <location>
        <begin position="201"/>
        <end position="228"/>
    </location>
</feature>
<feature type="transmembrane region" description="Helical" evidence="8">
    <location>
        <begin position="179"/>
        <end position="195"/>
    </location>
</feature>
<feature type="transmembrane region" description="Helical" evidence="8">
    <location>
        <begin position="411"/>
        <end position="433"/>
    </location>
</feature>